<dbReference type="Pfam" id="PF17147">
    <property type="entry name" value="PFOR_II"/>
    <property type="match status" value="1"/>
</dbReference>
<dbReference type="InterPro" id="IPR033412">
    <property type="entry name" value="PFOR_II"/>
</dbReference>
<sequence length="391" mass="42071">MGKRIGLEVSLAVAEAVKLANVDVVSAYPITPQTHIVEELSVYVANGELDAEFIPVESEHSAMSAALGAAAAGARVYTATASQGLALMHEILFIVSGMRMPLVMTVANRALSAPISIWNDHGDIMAERDIGWVQIFAENGQEALDLTLCAFKIAEDKRVLLPMIVNIDGFTLSHVIEPVIIPDHAEVDAFLPPYKPVLKLDTANPVTLGPVGVPEMYTEARKQLEQAIIGSKPVVDEVLQGFGKAFDRHYKLVEQNGKIGAKTLFVTMGSLGETCMTAVDELLAEGRDAGQTRIRLWRPFPEEEFLAACAGAERLVVIDRALSPGAVCGPVAAELKSLFYGRKNAPEIVNVIAGLGGRDVTVREFKEMFAMAEAGKLSGNYTMWGVESHAS</sequence>
<dbReference type="SUPFAM" id="SSF52922">
    <property type="entry name" value="TK C-terminal domain-like"/>
    <property type="match status" value="1"/>
</dbReference>
<dbReference type="InterPro" id="IPR002880">
    <property type="entry name" value="Pyrv_Fd/Flavodoxin_OxRdtase_N"/>
</dbReference>
<protein>
    <submittedName>
        <fullName evidence="4">Pyruvate:ferredoxin oxidoreductase, alpha subunit</fullName>
        <ecNumber evidence="4">1.2.7.1</ecNumber>
    </submittedName>
</protein>
<evidence type="ECO:0000259" key="3">
    <source>
        <dbReference type="Pfam" id="PF17147"/>
    </source>
</evidence>
<dbReference type="InterPro" id="IPR029061">
    <property type="entry name" value="THDP-binding"/>
</dbReference>
<keyword evidence="4" id="KW-0670">Pyruvate</keyword>
<dbReference type="SUPFAM" id="SSF52518">
    <property type="entry name" value="Thiamin diphosphate-binding fold (THDP-binding)"/>
    <property type="match status" value="1"/>
</dbReference>
<dbReference type="Pfam" id="PF01855">
    <property type="entry name" value="POR_N"/>
    <property type="match status" value="1"/>
</dbReference>
<feature type="domain" description="Pyruvate flavodoxin/ferredoxin oxidoreductase pyrimidine binding" evidence="2">
    <location>
        <begin position="15"/>
        <end position="229"/>
    </location>
</feature>
<evidence type="ECO:0000259" key="2">
    <source>
        <dbReference type="Pfam" id="PF01855"/>
    </source>
</evidence>
<dbReference type="Gene3D" id="3.40.50.920">
    <property type="match status" value="1"/>
</dbReference>
<dbReference type="FunFam" id="3.40.50.970:FF:000012">
    <property type="entry name" value="Pyruvate:ferredoxin (Flavodoxin) oxidoreductase"/>
    <property type="match status" value="1"/>
</dbReference>
<dbReference type="EMBL" id="LNQE01000328">
    <property type="protein sequence ID" value="KUG27450.1"/>
    <property type="molecule type" value="Genomic_DNA"/>
</dbReference>
<dbReference type="PANTHER" id="PTHR32154:SF0">
    <property type="entry name" value="PYRUVATE-FLAVODOXIN OXIDOREDUCTASE-RELATED"/>
    <property type="match status" value="1"/>
</dbReference>
<dbReference type="CDD" id="cd07034">
    <property type="entry name" value="TPP_PYR_PFOR_IOR-alpha_like"/>
    <property type="match status" value="1"/>
</dbReference>
<evidence type="ECO:0000313" key="4">
    <source>
        <dbReference type="EMBL" id="KUG27450.1"/>
    </source>
</evidence>
<dbReference type="GO" id="GO:0019164">
    <property type="term" value="F:pyruvate synthase activity"/>
    <property type="evidence" value="ECO:0007669"/>
    <property type="project" value="UniProtKB-EC"/>
</dbReference>
<gene>
    <name evidence="4" type="ORF">ASZ90_002710</name>
</gene>
<dbReference type="EC" id="1.2.7.1" evidence="4"/>
<dbReference type="PANTHER" id="PTHR32154">
    <property type="entry name" value="PYRUVATE-FLAVODOXIN OXIDOREDUCTASE-RELATED"/>
    <property type="match status" value="1"/>
</dbReference>
<evidence type="ECO:0000256" key="1">
    <source>
        <dbReference type="ARBA" id="ARBA00023002"/>
    </source>
</evidence>
<dbReference type="Gene3D" id="3.40.50.970">
    <property type="match status" value="1"/>
</dbReference>
<keyword evidence="1 4" id="KW-0560">Oxidoreductase</keyword>
<dbReference type="InterPro" id="IPR050722">
    <property type="entry name" value="Pyruvate:ferred/Flavod_OxRd"/>
</dbReference>
<name>A0A0W8G2S3_9ZZZZ</name>
<organism evidence="4">
    <name type="scientific">hydrocarbon metagenome</name>
    <dbReference type="NCBI Taxonomy" id="938273"/>
    <lineage>
        <taxon>unclassified sequences</taxon>
        <taxon>metagenomes</taxon>
        <taxon>ecological metagenomes</taxon>
    </lineage>
</organism>
<proteinExistence type="predicted"/>
<feature type="domain" description="Pyruvate:ferredoxin oxidoreductase core" evidence="3">
    <location>
        <begin position="261"/>
        <end position="364"/>
    </location>
</feature>
<reference evidence="4" key="1">
    <citation type="journal article" date="2015" name="Proc. Natl. Acad. Sci. U.S.A.">
        <title>Networks of energetic and metabolic interactions define dynamics in microbial communities.</title>
        <authorList>
            <person name="Embree M."/>
            <person name="Liu J.K."/>
            <person name="Al-Bassam M.M."/>
            <person name="Zengler K."/>
        </authorList>
    </citation>
    <scope>NUCLEOTIDE SEQUENCE</scope>
</reference>
<comment type="caution">
    <text evidence="4">The sequence shown here is derived from an EMBL/GenBank/DDBJ whole genome shotgun (WGS) entry which is preliminary data.</text>
</comment>
<dbReference type="AlphaFoldDB" id="A0A0W8G2S3"/>
<dbReference type="GO" id="GO:0006979">
    <property type="term" value="P:response to oxidative stress"/>
    <property type="evidence" value="ECO:0007669"/>
    <property type="project" value="TreeGrafter"/>
</dbReference>
<accession>A0A0W8G2S3</accession>
<dbReference type="InterPro" id="IPR009014">
    <property type="entry name" value="Transketo_C/PFOR_II"/>
</dbReference>